<reference evidence="4" key="1">
    <citation type="submission" date="2022-10" db="EMBL/GenBank/DDBJ databases">
        <title>Tapping the CABI collections for fungal endophytes: first genome assemblies for Collariella, Neodidymelliopsis, Ascochyta clinopodiicola, Didymella pomorum, Didymosphaeria variabile, Neocosmospora piperis and Neocucurbitaria cava.</title>
        <authorList>
            <person name="Hill R."/>
        </authorList>
    </citation>
    <scope>NUCLEOTIDE SEQUENCE</scope>
    <source>
        <strain evidence="4">IMI 355082</strain>
    </source>
</reference>
<proteinExistence type="predicted"/>
<evidence type="ECO:0000259" key="3">
    <source>
        <dbReference type="Pfam" id="PF20163"/>
    </source>
</evidence>
<dbReference type="AlphaFoldDB" id="A0A9W8YWZ0"/>
<feature type="transmembrane region" description="Helical" evidence="2">
    <location>
        <begin position="20"/>
        <end position="42"/>
    </location>
</feature>
<keyword evidence="2" id="KW-1133">Transmembrane helix</keyword>
<feature type="transmembrane region" description="Helical" evidence="2">
    <location>
        <begin position="500"/>
        <end position="522"/>
    </location>
</feature>
<feature type="domain" description="DUF6536" evidence="3">
    <location>
        <begin position="12"/>
        <end position="166"/>
    </location>
</feature>
<sequence>MFILDALATHGWRRTGAVNVLIIFSCWILLFVCLLVNVFLSPSRSVSEGRIVFDGDCGQANRLGLLLHLMINIFSTGLLASSNFFMQVLSAPSRGEIDRAHRSLLALEIGVPSIKNFIFLSPFKKAVWIGLFLSSVPIHLLFNSAVYETNFDGSNWNLTIATEAFVTGEAQYFGPGASLANSGSALPSFAEQYFSGYGNYIPLSDYWDDSSPGAINRSITSTASDAESWTNLTIEECYSEYRFCQPKKRYRDVVVVVASEDPGWKRADMFAFNETNTELTDMWNTWDANIPPNTTNSLWFSAQCINSRYADSVNSDQCDANVGQCAGALGDPDATAWTNTSSLPGSSWAIPFNDAWMRLSTIYGPDVNFPEYGYNESFNNLNVAYCLAEPAPVYKCKVGVSNALLLVVVLCTLTKVALGTLVVLKLPDSSLVTLGDALESFISRPDPRTAGLGTFNNVDGHRIEREKRQVWDVDGLLKGPRPRKWHFNSRRFKTVITKEVWLRTYSILSAGVALLAVALAIFTSAYGGDSLTGSFGSSDNNISVDIFLSPPSYTVMLLAANSPQIILSFCYFSFNAFFTRTQNESEWSSYSLVYKPLRVSVPAKGSSQTSTYRLQLPYRYSLPLLGMSIMLHWILSNAIFFYVVEGGFWTSSTQTIDFSPSDLGVSEDAYMALGVSGKALLTMLIVSTVLCFLPIIFSHRKVPGSIVSGGSSSLVLSSACHTSVMARDGIIKDFGSPPNAKADRARKTEAQETHNYQDQPTFGLSLPGINMSRPSSYDRLSVQEEAAAEPVMGRDSQERDEKKQLLSFETLEEQEEYEAFLLRKVTFGKVKWGAMAIDPDLFKSLNVDGIDGPVKHLGFGSEEDHVETPQEGHFYI</sequence>
<evidence type="ECO:0000313" key="4">
    <source>
        <dbReference type="EMBL" id="KAJ4393426.1"/>
    </source>
</evidence>
<dbReference type="OrthoDB" id="5429634at2759"/>
<feature type="transmembrane region" description="Helical" evidence="2">
    <location>
        <begin position="679"/>
        <end position="697"/>
    </location>
</feature>
<keyword evidence="5" id="KW-1185">Reference proteome</keyword>
<name>A0A9W8YWZ0_9PEZI</name>
<evidence type="ECO:0000256" key="2">
    <source>
        <dbReference type="SAM" id="Phobius"/>
    </source>
</evidence>
<keyword evidence="2" id="KW-0812">Transmembrane</keyword>
<feature type="transmembrane region" description="Helical" evidence="2">
    <location>
        <begin position="622"/>
        <end position="644"/>
    </location>
</feature>
<dbReference type="InterPro" id="IPR046623">
    <property type="entry name" value="DUF6536"/>
</dbReference>
<dbReference type="Proteomes" id="UP001140453">
    <property type="component" value="Unassembled WGS sequence"/>
</dbReference>
<evidence type="ECO:0000256" key="1">
    <source>
        <dbReference type="SAM" id="MobiDB-lite"/>
    </source>
</evidence>
<protein>
    <recommendedName>
        <fullName evidence="3">DUF6536 domain-containing protein</fullName>
    </recommendedName>
</protein>
<feature type="compositionally biased region" description="Basic and acidic residues" evidence="1">
    <location>
        <begin position="741"/>
        <end position="752"/>
    </location>
</feature>
<comment type="caution">
    <text evidence="4">The sequence shown here is derived from an EMBL/GenBank/DDBJ whole genome shotgun (WGS) entry which is preliminary data.</text>
</comment>
<dbReference type="Pfam" id="PF20163">
    <property type="entry name" value="DUF6536"/>
    <property type="match status" value="1"/>
</dbReference>
<accession>A0A9W8YWZ0</accession>
<dbReference type="PANTHER" id="PTHR35395">
    <property type="entry name" value="DUF6536 DOMAIN-CONTAINING PROTEIN"/>
    <property type="match status" value="1"/>
</dbReference>
<dbReference type="PANTHER" id="PTHR35395:SF1">
    <property type="entry name" value="DUF6536 DOMAIN-CONTAINING PROTEIN"/>
    <property type="match status" value="1"/>
</dbReference>
<organism evidence="4 5">
    <name type="scientific">Gnomoniopsis smithogilvyi</name>
    <dbReference type="NCBI Taxonomy" id="1191159"/>
    <lineage>
        <taxon>Eukaryota</taxon>
        <taxon>Fungi</taxon>
        <taxon>Dikarya</taxon>
        <taxon>Ascomycota</taxon>
        <taxon>Pezizomycotina</taxon>
        <taxon>Sordariomycetes</taxon>
        <taxon>Sordariomycetidae</taxon>
        <taxon>Diaporthales</taxon>
        <taxon>Gnomoniaceae</taxon>
        <taxon>Gnomoniopsis</taxon>
    </lineage>
</organism>
<dbReference type="EMBL" id="JAPEVB010000002">
    <property type="protein sequence ID" value="KAJ4393426.1"/>
    <property type="molecule type" value="Genomic_DNA"/>
</dbReference>
<feature type="region of interest" description="Disordered" evidence="1">
    <location>
        <begin position="734"/>
        <end position="759"/>
    </location>
</feature>
<feature type="transmembrane region" description="Helical" evidence="2">
    <location>
        <begin position="63"/>
        <end position="86"/>
    </location>
</feature>
<feature type="transmembrane region" description="Helical" evidence="2">
    <location>
        <begin position="553"/>
        <end position="574"/>
    </location>
</feature>
<evidence type="ECO:0000313" key="5">
    <source>
        <dbReference type="Proteomes" id="UP001140453"/>
    </source>
</evidence>
<keyword evidence="2" id="KW-0472">Membrane</keyword>
<gene>
    <name evidence="4" type="ORF">N0V93_002636</name>
</gene>